<evidence type="ECO:0000313" key="2">
    <source>
        <dbReference type="EMBL" id="JAE32905.1"/>
    </source>
</evidence>
<proteinExistence type="predicted"/>
<keyword evidence="1" id="KW-0472">Membrane</keyword>
<dbReference type="EMBL" id="GBRH01164991">
    <property type="protein sequence ID" value="JAE32905.1"/>
    <property type="molecule type" value="Transcribed_RNA"/>
</dbReference>
<evidence type="ECO:0000256" key="1">
    <source>
        <dbReference type="SAM" id="Phobius"/>
    </source>
</evidence>
<feature type="transmembrane region" description="Helical" evidence="1">
    <location>
        <begin position="6"/>
        <end position="26"/>
    </location>
</feature>
<sequence>MKLNRTVEFLSLSMCIIMGIMPLDYVTQKKMN</sequence>
<accession>A0A0A9H6R2</accession>
<dbReference type="AlphaFoldDB" id="A0A0A9H6R2"/>
<keyword evidence="1" id="KW-1133">Transmembrane helix</keyword>
<organism evidence="2">
    <name type="scientific">Arundo donax</name>
    <name type="common">Giant reed</name>
    <name type="synonym">Donax arundinaceus</name>
    <dbReference type="NCBI Taxonomy" id="35708"/>
    <lineage>
        <taxon>Eukaryota</taxon>
        <taxon>Viridiplantae</taxon>
        <taxon>Streptophyta</taxon>
        <taxon>Embryophyta</taxon>
        <taxon>Tracheophyta</taxon>
        <taxon>Spermatophyta</taxon>
        <taxon>Magnoliopsida</taxon>
        <taxon>Liliopsida</taxon>
        <taxon>Poales</taxon>
        <taxon>Poaceae</taxon>
        <taxon>PACMAD clade</taxon>
        <taxon>Arundinoideae</taxon>
        <taxon>Arundineae</taxon>
        <taxon>Arundo</taxon>
    </lineage>
</organism>
<reference evidence="2" key="2">
    <citation type="journal article" date="2015" name="Data Brief">
        <title>Shoot transcriptome of the giant reed, Arundo donax.</title>
        <authorList>
            <person name="Barrero R.A."/>
            <person name="Guerrero F.D."/>
            <person name="Moolhuijzen P."/>
            <person name="Goolsby J.A."/>
            <person name="Tidwell J."/>
            <person name="Bellgard S.E."/>
            <person name="Bellgard M.I."/>
        </authorList>
    </citation>
    <scope>NUCLEOTIDE SEQUENCE</scope>
    <source>
        <tissue evidence="2">Shoot tissue taken approximately 20 cm above the soil surface</tissue>
    </source>
</reference>
<protein>
    <submittedName>
        <fullName evidence="2">Uncharacterized protein</fullName>
    </submittedName>
</protein>
<name>A0A0A9H6R2_ARUDO</name>
<keyword evidence="1" id="KW-0812">Transmembrane</keyword>
<reference evidence="2" key="1">
    <citation type="submission" date="2014-09" db="EMBL/GenBank/DDBJ databases">
        <authorList>
            <person name="Magalhaes I.L.F."/>
            <person name="Oliveira U."/>
            <person name="Santos F.R."/>
            <person name="Vidigal T.H.D.A."/>
            <person name="Brescovit A.D."/>
            <person name="Santos A.J."/>
        </authorList>
    </citation>
    <scope>NUCLEOTIDE SEQUENCE</scope>
    <source>
        <tissue evidence="2">Shoot tissue taken approximately 20 cm above the soil surface</tissue>
    </source>
</reference>